<dbReference type="PANTHER" id="PTHR35007">
    <property type="entry name" value="INTEGRAL MEMBRANE PROTEIN-RELATED"/>
    <property type="match status" value="1"/>
</dbReference>
<protein>
    <recommendedName>
        <fullName evidence="4">Type II secretion system protein GspF domain-containing protein</fullName>
    </recommendedName>
</protein>
<keyword evidence="1" id="KW-0812">Transmembrane</keyword>
<dbReference type="AlphaFoldDB" id="A0A5N0UN99"/>
<name>A0A5N0UN99_9PSEU</name>
<dbReference type="EMBL" id="VMNW02000140">
    <property type="protein sequence ID" value="KAA9149488.1"/>
    <property type="molecule type" value="Genomic_DNA"/>
</dbReference>
<organism evidence="2 3">
    <name type="scientific">Amycolatopsis acidicola</name>
    <dbReference type="NCBI Taxonomy" id="2596893"/>
    <lineage>
        <taxon>Bacteria</taxon>
        <taxon>Bacillati</taxon>
        <taxon>Actinomycetota</taxon>
        <taxon>Actinomycetes</taxon>
        <taxon>Pseudonocardiales</taxon>
        <taxon>Pseudonocardiaceae</taxon>
        <taxon>Amycolatopsis</taxon>
    </lineage>
</organism>
<dbReference type="PANTHER" id="PTHR35007:SF4">
    <property type="entry name" value="CONSERVED TRANSMEMBRANE PROTEIN-RELATED"/>
    <property type="match status" value="1"/>
</dbReference>
<dbReference type="RefSeq" id="WP_144762336.1">
    <property type="nucleotide sequence ID" value="NZ_VMNW02000140.1"/>
</dbReference>
<evidence type="ECO:0000313" key="3">
    <source>
        <dbReference type="Proteomes" id="UP000319769"/>
    </source>
</evidence>
<dbReference type="Proteomes" id="UP000319769">
    <property type="component" value="Unassembled WGS sequence"/>
</dbReference>
<gene>
    <name evidence="2" type="ORF">FPZ12_043165</name>
</gene>
<sequence>MLSATLACVAAALLCWPVRQGLARFSALFSQGEKRNWRPPTNWMPVAGLLALLPLAGPAGAVAVGLLGAAWWRRRAARRRTKAEVAAGRALAEALYAMVSELRGGAAPAAAAVSAGADAPREVADLMRMLASAATFGDEVRIPAGSGPFALWQGQVAQAWSLSRRHGLPLAELLEAVRRDVIARTRFTARVEASMAGPRASAAVLAALPLLGLLLGEAMGAHPIHVLTGTNAGQVLLLLGAALILTGTAWSARLTRVTRD</sequence>
<reference evidence="2" key="1">
    <citation type="submission" date="2019-09" db="EMBL/GenBank/DDBJ databases">
        <authorList>
            <person name="Teo W.F.A."/>
            <person name="Duangmal K."/>
        </authorList>
    </citation>
    <scope>NUCLEOTIDE SEQUENCE [LARGE SCALE GENOMIC DNA]</scope>
    <source>
        <strain evidence="2">K81G1</strain>
    </source>
</reference>
<accession>A0A5N0UN99</accession>
<evidence type="ECO:0000313" key="2">
    <source>
        <dbReference type="EMBL" id="KAA9149488.1"/>
    </source>
</evidence>
<comment type="caution">
    <text evidence="2">The sequence shown here is derived from an EMBL/GenBank/DDBJ whole genome shotgun (WGS) entry which is preliminary data.</text>
</comment>
<evidence type="ECO:0000256" key="1">
    <source>
        <dbReference type="SAM" id="Phobius"/>
    </source>
</evidence>
<feature type="transmembrane region" description="Helical" evidence="1">
    <location>
        <begin position="47"/>
        <end position="72"/>
    </location>
</feature>
<keyword evidence="1" id="KW-0472">Membrane</keyword>
<keyword evidence="3" id="KW-1185">Reference proteome</keyword>
<feature type="transmembrane region" description="Helical" evidence="1">
    <location>
        <begin position="200"/>
        <end position="220"/>
    </location>
</feature>
<keyword evidence="1" id="KW-1133">Transmembrane helix</keyword>
<feature type="transmembrane region" description="Helical" evidence="1">
    <location>
        <begin position="232"/>
        <end position="252"/>
    </location>
</feature>
<dbReference type="OrthoDB" id="3712305at2"/>
<evidence type="ECO:0008006" key="4">
    <source>
        <dbReference type="Google" id="ProtNLM"/>
    </source>
</evidence>
<proteinExistence type="predicted"/>